<reference evidence="3" key="1">
    <citation type="submission" date="2022-11" db="UniProtKB">
        <authorList>
            <consortium name="WormBaseParasite"/>
        </authorList>
    </citation>
    <scope>IDENTIFICATION</scope>
</reference>
<evidence type="ECO:0000313" key="3">
    <source>
        <dbReference type="WBParaSite" id="nRc.2.0.1.t41986-RA"/>
    </source>
</evidence>
<proteinExistence type="predicted"/>
<dbReference type="Proteomes" id="UP000887565">
    <property type="component" value="Unplaced"/>
</dbReference>
<name>A0A915KU39_ROMCU</name>
<accession>A0A915KU39</accession>
<dbReference type="WBParaSite" id="nRc.2.0.1.t41986-RA">
    <property type="protein sequence ID" value="nRc.2.0.1.t41986-RA"/>
    <property type="gene ID" value="nRc.2.0.1.g41986"/>
</dbReference>
<evidence type="ECO:0000313" key="2">
    <source>
        <dbReference type="Proteomes" id="UP000887565"/>
    </source>
</evidence>
<evidence type="ECO:0000256" key="1">
    <source>
        <dbReference type="SAM" id="MobiDB-lite"/>
    </source>
</evidence>
<organism evidence="2 3">
    <name type="scientific">Romanomermis culicivorax</name>
    <name type="common">Nematode worm</name>
    <dbReference type="NCBI Taxonomy" id="13658"/>
    <lineage>
        <taxon>Eukaryota</taxon>
        <taxon>Metazoa</taxon>
        <taxon>Ecdysozoa</taxon>
        <taxon>Nematoda</taxon>
        <taxon>Enoplea</taxon>
        <taxon>Dorylaimia</taxon>
        <taxon>Mermithida</taxon>
        <taxon>Mermithoidea</taxon>
        <taxon>Mermithidae</taxon>
        <taxon>Romanomermis</taxon>
    </lineage>
</organism>
<sequence>MYAAFGTEVAGGHSNPPAGNPRSRNGLLQVVGVFEAWNGAAAVIVCRSPGGGWGLWWVNIDERFGRIGSGNGLIIATLSGSAWQRNL</sequence>
<feature type="region of interest" description="Disordered" evidence="1">
    <location>
        <begin position="1"/>
        <end position="23"/>
    </location>
</feature>
<dbReference type="AlphaFoldDB" id="A0A915KU39"/>
<protein>
    <submittedName>
        <fullName evidence="3">Uncharacterized protein</fullName>
    </submittedName>
</protein>
<keyword evidence="2" id="KW-1185">Reference proteome</keyword>